<comment type="caution">
    <text evidence="1">The sequence shown here is derived from an EMBL/GenBank/DDBJ whole genome shotgun (WGS) entry which is preliminary data.</text>
</comment>
<protein>
    <submittedName>
        <fullName evidence="1">Uncharacterized protein</fullName>
    </submittedName>
</protein>
<dbReference type="RefSeq" id="WP_075633694.1">
    <property type="nucleotide sequence ID" value="NZ_MKIO01000021.1"/>
</dbReference>
<evidence type="ECO:0000313" key="1">
    <source>
        <dbReference type="EMBL" id="OLP56675.1"/>
    </source>
</evidence>
<evidence type="ECO:0000313" key="2">
    <source>
        <dbReference type="Proteomes" id="UP000186143"/>
    </source>
</evidence>
<sequence>MRDVDPDFFAALKNARRDGIVPRRIVTITAKTWPDANGNTAPVQRSFWTDVDDVVFDIVSGITGQMEARTCYGNVDLKVSSIKRVSDLTIQEVTISASQIAPPVQSLIRDQDVRLGKVEIFDCLLSPKSRRPVSLPELVWLGEISGTPISTPSRGEAGSITIKTVSDAIMMLTRKNPAKSSYQEQKKRDGDEFGKYSNSVKDWKIKWGM</sequence>
<name>A0A1Q9AMV0_9HYPH</name>
<reference evidence="1 2" key="1">
    <citation type="submission" date="2016-09" db="EMBL/GenBank/DDBJ databases">
        <title>Rhizobium sp. nov., a novel species isolated from the rice rhizosphere.</title>
        <authorList>
            <person name="Zhao J."/>
            <person name="Zhang X."/>
        </authorList>
    </citation>
    <scope>NUCLEOTIDE SEQUENCE [LARGE SCALE GENOMIC DNA]</scope>
    <source>
        <strain evidence="1 2">MH17</strain>
    </source>
</reference>
<dbReference type="AlphaFoldDB" id="A0A1Q9AMV0"/>
<organism evidence="1 2">
    <name type="scientific">Xaviernesmea rhizosphaerae</name>
    <dbReference type="NCBI Taxonomy" id="1672749"/>
    <lineage>
        <taxon>Bacteria</taxon>
        <taxon>Pseudomonadati</taxon>
        <taxon>Pseudomonadota</taxon>
        <taxon>Alphaproteobacteria</taxon>
        <taxon>Hyphomicrobiales</taxon>
        <taxon>Rhizobiaceae</taxon>
        <taxon>Rhizobium/Agrobacterium group</taxon>
        <taxon>Xaviernesmea</taxon>
    </lineage>
</organism>
<dbReference type="OrthoDB" id="7770859at2"/>
<dbReference type="STRING" id="1672749.BJF92_11340"/>
<gene>
    <name evidence="1" type="ORF">BJF92_11340</name>
</gene>
<dbReference type="EMBL" id="MKIO01000021">
    <property type="protein sequence ID" value="OLP56675.1"/>
    <property type="molecule type" value="Genomic_DNA"/>
</dbReference>
<proteinExistence type="predicted"/>
<dbReference type="Proteomes" id="UP000186143">
    <property type="component" value="Unassembled WGS sequence"/>
</dbReference>
<accession>A0A1Q9AMV0</accession>